<evidence type="ECO:0000256" key="10">
    <source>
        <dbReference type="ARBA" id="ARBA00034078"/>
    </source>
</evidence>
<dbReference type="GO" id="GO:0006221">
    <property type="term" value="P:pyrimidine nucleotide biosynthetic process"/>
    <property type="evidence" value="ECO:0007669"/>
    <property type="project" value="InterPro"/>
</dbReference>
<accession>A0A7C2VGY7</accession>
<keyword evidence="8 12" id="KW-0408">Iron</keyword>
<dbReference type="PROSITE" id="PS51384">
    <property type="entry name" value="FAD_FR"/>
    <property type="match status" value="1"/>
</dbReference>
<comment type="cofactor">
    <cofactor evidence="11">
        <name>FAD</name>
        <dbReference type="ChEBI" id="CHEBI:57692"/>
    </cofactor>
    <text evidence="11">Binds 1 FAD per subunit.</text>
</comment>
<name>A0A7C2VGY7_9CREN</name>
<feature type="binding site" evidence="12">
    <location>
        <position position="222"/>
    </location>
    <ligand>
        <name>[2Fe-2S] cluster</name>
        <dbReference type="ChEBI" id="CHEBI:190135"/>
    </ligand>
</feature>
<keyword evidence="9 12" id="KW-0411">Iron-sulfur</keyword>
<proteinExistence type="inferred from homology"/>
<evidence type="ECO:0000256" key="6">
    <source>
        <dbReference type="ARBA" id="ARBA00022827"/>
    </source>
</evidence>
<dbReference type="InterPro" id="IPR037117">
    <property type="entry name" value="Dihydroorotate_DH_ele_sf"/>
</dbReference>
<dbReference type="InterPro" id="IPR039261">
    <property type="entry name" value="FNR_nucleotide-bd"/>
</dbReference>
<feature type="domain" description="FAD-binding FR-type" evidence="13">
    <location>
        <begin position="4"/>
        <end position="97"/>
    </location>
</feature>
<organism evidence="14">
    <name type="scientific">Ignisphaera aggregans</name>
    <dbReference type="NCBI Taxonomy" id="334771"/>
    <lineage>
        <taxon>Archaea</taxon>
        <taxon>Thermoproteota</taxon>
        <taxon>Thermoprotei</taxon>
        <taxon>Desulfurococcales</taxon>
        <taxon>Desulfurococcaceae</taxon>
        <taxon>Ignisphaera</taxon>
    </lineage>
</organism>
<dbReference type="EMBL" id="DSGT01000011">
    <property type="protein sequence ID" value="HEW53351.1"/>
    <property type="molecule type" value="Genomic_DNA"/>
</dbReference>
<dbReference type="PANTHER" id="PTHR43513">
    <property type="entry name" value="DIHYDROOROTATE DEHYDROGENASE B (NAD(+)), ELECTRON TRANSFER SUBUNIT"/>
    <property type="match status" value="1"/>
</dbReference>
<feature type="binding site" evidence="11">
    <location>
        <begin position="72"/>
        <end position="73"/>
    </location>
    <ligand>
        <name>FAD</name>
        <dbReference type="ChEBI" id="CHEBI:57692"/>
    </ligand>
</feature>
<evidence type="ECO:0000256" key="4">
    <source>
        <dbReference type="ARBA" id="ARBA00022714"/>
    </source>
</evidence>
<feature type="binding site" evidence="12">
    <location>
        <position position="217"/>
    </location>
    <ligand>
        <name>[2Fe-2S] cluster</name>
        <dbReference type="ChEBI" id="CHEBI:190135"/>
    </ligand>
</feature>
<dbReference type="AlphaFoldDB" id="A0A7C2VGY7"/>
<comment type="similarity">
    <text evidence="1">Belongs to the PyrK family.</text>
</comment>
<evidence type="ECO:0000313" key="14">
    <source>
        <dbReference type="EMBL" id="HEW53351.1"/>
    </source>
</evidence>
<keyword evidence="4 12" id="KW-0001">2Fe-2S</keyword>
<evidence type="ECO:0000256" key="1">
    <source>
        <dbReference type="ARBA" id="ARBA00006422"/>
    </source>
</evidence>
<feature type="binding site" evidence="12">
    <location>
        <position position="225"/>
    </location>
    <ligand>
        <name>[2Fe-2S] cluster</name>
        <dbReference type="ChEBI" id="CHEBI:190135"/>
    </ligand>
</feature>
<comment type="caution">
    <text evidence="14">The sequence shown here is derived from an EMBL/GenBank/DDBJ whole genome shotgun (WGS) entry which is preliminary data.</text>
</comment>
<keyword evidence="2" id="KW-0813">Transport</keyword>
<evidence type="ECO:0000256" key="11">
    <source>
        <dbReference type="PIRSR" id="PIRSR006816-1"/>
    </source>
</evidence>
<dbReference type="Gene3D" id="2.40.30.10">
    <property type="entry name" value="Translation factors"/>
    <property type="match status" value="1"/>
</dbReference>
<evidence type="ECO:0000256" key="9">
    <source>
        <dbReference type="ARBA" id="ARBA00023014"/>
    </source>
</evidence>
<comment type="cofactor">
    <cofactor evidence="10">
        <name>[2Fe-2S] cluster</name>
        <dbReference type="ChEBI" id="CHEBI:190135"/>
    </cofactor>
</comment>
<evidence type="ECO:0000259" key="13">
    <source>
        <dbReference type="PROSITE" id="PS51384"/>
    </source>
</evidence>
<dbReference type="PANTHER" id="PTHR43513:SF3">
    <property type="entry name" value="DIHYDROOROTATE DEHYDROGENASE B (NAD(+)), ELECTRON TRANSFER SUBUNIT-RELATED"/>
    <property type="match status" value="1"/>
</dbReference>
<dbReference type="InterPro" id="IPR050353">
    <property type="entry name" value="PyrK_electron_transfer"/>
</dbReference>
<reference evidence="14" key="1">
    <citation type="journal article" date="2020" name="mSystems">
        <title>Genome- and Community-Level Interaction Insights into Carbon Utilization and Element Cycling Functions of Hydrothermarchaeota in Hydrothermal Sediment.</title>
        <authorList>
            <person name="Zhou Z."/>
            <person name="Liu Y."/>
            <person name="Xu W."/>
            <person name="Pan J."/>
            <person name="Luo Z.H."/>
            <person name="Li M."/>
        </authorList>
    </citation>
    <scope>NUCLEOTIDE SEQUENCE [LARGE SCALE GENOMIC DNA]</scope>
    <source>
        <strain evidence="14">SpSt-16</strain>
    </source>
</reference>
<keyword evidence="6 11" id="KW-0274">FAD</keyword>
<protein>
    <recommendedName>
        <fullName evidence="13">FAD-binding FR-type domain-containing protein</fullName>
    </recommendedName>
</protein>
<dbReference type="Pfam" id="PF10418">
    <property type="entry name" value="DHODB_Fe-S_bind"/>
    <property type="match status" value="1"/>
</dbReference>
<evidence type="ECO:0000256" key="12">
    <source>
        <dbReference type="PIRSR" id="PIRSR006816-2"/>
    </source>
</evidence>
<dbReference type="InterPro" id="IPR017938">
    <property type="entry name" value="Riboflavin_synthase-like_b-brl"/>
</dbReference>
<dbReference type="GO" id="GO:0046872">
    <property type="term" value="F:metal ion binding"/>
    <property type="evidence" value="ECO:0007669"/>
    <property type="project" value="UniProtKB-KW"/>
</dbReference>
<feature type="binding site" evidence="12">
    <location>
        <position position="235"/>
    </location>
    <ligand>
        <name>[2Fe-2S] cluster</name>
        <dbReference type="ChEBI" id="CHEBI:190135"/>
    </ligand>
</feature>
<gene>
    <name evidence="14" type="ORF">ENO77_04220</name>
</gene>
<dbReference type="InterPro" id="IPR019480">
    <property type="entry name" value="Dihydroorotate_DH_Fe-S-bd"/>
</dbReference>
<dbReference type="InterPro" id="IPR012165">
    <property type="entry name" value="Cyt_c3_hydrogenase_gsu"/>
</dbReference>
<dbReference type="Gene3D" id="3.40.50.80">
    <property type="entry name" value="Nucleotide-binding domain of ferredoxin-NADP reductase (FNR) module"/>
    <property type="match status" value="1"/>
</dbReference>
<evidence type="ECO:0000256" key="3">
    <source>
        <dbReference type="ARBA" id="ARBA00022630"/>
    </source>
</evidence>
<dbReference type="InterPro" id="IPR017927">
    <property type="entry name" value="FAD-bd_FR_type"/>
</dbReference>
<evidence type="ECO:0000256" key="7">
    <source>
        <dbReference type="ARBA" id="ARBA00022982"/>
    </source>
</evidence>
<keyword evidence="5 12" id="KW-0479">Metal-binding</keyword>
<dbReference type="PIRSF" id="PIRSF006816">
    <property type="entry name" value="Cyc3_hyd_g"/>
    <property type="match status" value="1"/>
</dbReference>
<keyword evidence="3 11" id="KW-0285">Flavoprotein</keyword>
<dbReference type="GO" id="GO:0051537">
    <property type="term" value="F:2 iron, 2 sulfur cluster binding"/>
    <property type="evidence" value="ECO:0007669"/>
    <property type="project" value="UniProtKB-KW"/>
</dbReference>
<evidence type="ECO:0000256" key="8">
    <source>
        <dbReference type="ARBA" id="ARBA00023004"/>
    </source>
</evidence>
<evidence type="ECO:0000256" key="2">
    <source>
        <dbReference type="ARBA" id="ARBA00022448"/>
    </source>
</evidence>
<dbReference type="SUPFAM" id="SSF52343">
    <property type="entry name" value="Ferredoxin reductase-like, C-terminal NADP-linked domain"/>
    <property type="match status" value="1"/>
</dbReference>
<dbReference type="Gene3D" id="2.10.240.10">
    <property type="entry name" value="Dihydroorotate dehydrogenase, electron transfer subunit"/>
    <property type="match status" value="1"/>
</dbReference>
<keyword evidence="7" id="KW-0249">Electron transport</keyword>
<dbReference type="GO" id="GO:0050660">
    <property type="term" value="F:flavin adenine dinucleotide binding"/>
    <property type="evidence" value="ECO:0007669"/>
    <property type="project" value="InterPro"/>
</dbReference>
<evidence type="ECO:0000256" key="5">
    <source>
        <dbReference type="ARBA" id="ARBA00022723"/>
    </source>
</evidence>
<dbReference type="GO" id="GO:0016491">
    <property type="term" value="F:oxidoreductase activity"/>
    <property type="evidence" value="ECO:0007669"/>
    <property type="project" value="InterPro"/>
</dbReference>
<comment type="cofactor">
    <cofactor evidence="12">
        <name>[2Fe-2S] cluster</name>
        <dbReference type="ChEBI" id="CHEBI:190135"/>
    </cofactor>
    <text evidence="12">Binds 1 [2Fe-2S] cluster per subunit.</text>
</comment>
<dbReference type="SUPFAM" id="SSF63380">
    <property type="entry name" value="Riboflavin synthase domain-like"/>
    <property type="match status" value="1"/>
</dbReference>
<sequence length="256" mass="28046">MNPMPMVPAKIVSVESIAKDTYIIKVLPTNNLSADPFNFFMVWIPRVDEIPLSVSFIEGEMLTFLVKIRGAGTKALASLKPGDFVGLKGPLGKSFIVIDNTKSILVLVGGIGIAPIPLFIQRSRYRKLDLVWGVKSEEELFDLRKLFPFIGARCSVTIATEDCSHGICGTVIDALKYVNADRYDMVLAVGPKAMLRSICKHLGDDKVYVALETMVKCGLGLCGSCYIRSSTKLLCVDGPVFRCSEVEAYIRSDPDS</sequence>